<feature type="compositionally biased region" description="Basic and acidic residues" evidence="2">
    <location>
        <begin position="936"/>
        <end position="950"/>
    </location>
</feature>
<dbReference type="AlphaFoldDB" id="A0AA39ZIY9"/>
<dbReference type="Pfam" id="PF00004">
    <property type="entry name" value="AAA"/>
    <property type="match status" value="1"/>
</dbReference>
<gene>
    <name evidence="4" type="ORF">QBC41DRAFT_354116</name>
</gene>
<comment type="caution">
    <text evidence="4">The sequence shown here is derived from an EMBL/GenBank/DDBJ whole genome shotgun (WGS) entry which is preliminary data.</text>
</comment>
<feature type="compositionally biased region" description="Polar residues" evidence="2">
    <location>
        <begin position="199"/>
        <end position="211"/>
    </location>
</feature>
<feature type="compositionally biased region" description="Basic residues" evidence="2">
    <location>
        <begin position="921"/>
        <end position="935"/>
    </location>
</feature>
<dbReference type="InterPro" id="IPR003593">
    <property type="entry name" value="AAA+_ATPase"/>
</dbReference>
<dbReference type="InterPro" id="IPR003959">
    <property type="entry name" value="ATPase_AAA_core"/>
</dbReference>
<keyword evidence="1" id="KW-0175">Coiled coil</keyword>
<name>A0AA39ZIY9_9PEZI</name>
<dbReference type="InterPro" id="IPR054289">
    <property type="entry name" value="DUF7025"/>
</dbReference>
<dbReference type="PANTHER" id="PTHR46411">
    <property type="entry name" value="FAMILY ATPASE, PUTATIVE-RELATED"/>
    <property type="match status" value="1"/>
</dbReference>
<evidence type="ECO:0000259" key="3">
    <source>
        <dbReference type="SMART" id="SM00382"/>
    </source>
</evidence>
<dbReference type="InterPro" id="IPR027417">
    <property type="entry name" value="P-loop_NTPase"/>
</dbReference>
<keyword evidence="5" id="KW-1185">Reference proteome</keyword>
<dbReference type="Gene3D" id="3.40.50.300">
    <property type="entry name" value="P-loop containing nucleotide triphosphate hydrolases"/>
    <property type="match status" value="1"/>
</dbReference>
<dbReference type="Pfam" id="PF23232">
    <property type="entry name" value="AAA_lid_13"/>
    <property type="match status" value="1"/>
</dbReference>
<reference evidence="4" key="1">
    <citation type="submission" date="2023-06" db="EMBL/GenBank/DDBJ databases">
        <title>Genome-scale phylogeny and comparative genomics of the fungal order Sordariales.</title>
        <authorList>
            <consortium name="Lawrence Berkeley National Laboratory"/>
            <person name="Hensen N."/>
            <person name="Bonometti L."/>
            <person name="Westerberg I."/>
            <person name="Brannstrom I.O."/>
            <person name="Guillou S."/>
            <person name="Cros-Aarteil S."/>
            <person name="Calhoun S."/>
            <person name="Haridas S."/>
            <person name="Kuo A."/>
            <person name="Mondo S."/>
            <person name="Pangilinan J."/>
            <person name="Riley R."/>
            <person name="Labutti K."/>
            <person name="Andreopoulos B."/>
            <person name="Lipzen A."/>
            <person name="Chen C."/>
            <person name="Yanf M."/>
            <person name="Daum C."/>
            <person name="Ng V."/>
            <person name="Clum A."/>
            <person name="Steindorff A."/>
            <person name="Ohm R."/>
            <person name="Martin F."/>
            <person name="Silar P."/>
            <person name="Natvig D."/>
            <person name="Lalanne C."/>
            <person name="Gautier V."/>
            <person name="Ament-Velasquez S.L."/>
            <person name="Kruys A."/>
            <person name="Hutchinson M.I."/>
            <person name="Powell A.J."/>
            <person name="Barry K."/>
            <person name="Miller A.N."/>
            <person name="Grigoriev I.V."/>
            <person name="Debuchy R."/>
            <person name="Gladieux P."/>
            <person name="Thoren M.H."/>
            <person name="Johannesson H."/>
        </authorList>
    </citation>
    <scope>NUCLEOTIDE SEQUENCE</scope>
    <source>
        <strain evidence="4">CBS 307.81</strain>
    </source>
</reference>
<dbReference type="InterPro" id="IPR056599">
    <property type="entry name" value="AAA_lid_fung"/>
</dbReference>
<protein>
    <submittedName>
        <fullName evidence="4">Aaa family atpase protein</fullName>
    </submittedName>
</protein>
<feature type="domain" description="AAA+ ATPase" evidence="3">
    <location>
        <begin position="628"/>
        <end position="757"/>
    </location>
</feature>
<feature type="coiled-coil region" evidence="1">
    <location>
        <begin position="519"/>
        <end position="546"/>
    </location>
</feature>
<feature type="region of interest" description="Disordered" evidence="2">
    <location>
        <begin position="308"/>
        <end position="355"/>
    </location>
</feature>
<feature type="compositionally biased region" description="Acidic residues" evidence="2">
    <location>
        <begin position="963"/>
        <end position="979"/>
    </location>
</feature>
<dbReference type="CDD" id="cd19481">
    <property type="entry name" value="RecA-like_protease"/>
    <property type="match status" value="1"/>
</dbReference>
<feature type="compositionally biased region" description="Pro residues" evidence="2">
    <location>
        <begin position="225"/>
        <end position="234"/>
    </location>
</feature>
<dbReference type="EMBL" id="JAULSY010000020">
    <property type="protein sequence ID" value="KAK0671527.1"/>
    <property type="molecule type" value="Genomic_DNA"/>
</dbReference>
<dbReference type="Pfam" id="PF22942">
    <property type="entry name" value="DUF7025"/>
    <property type="match status" value="1"/>
</dbReference>
<feature type="region of interest" description="Disordered" evidence="2">
    <location>
        <begin position="1"/>
        <end position="31"/>
    </location>
</feature>
<dbReference type="SMART" id="SM00382">
    <property type="entry name" value="AAA"/>
    <property type="match status" value="1"/>
</dbReference>
<accession>A0AA39ZIY9</accession>
<feature type="region of interest" description="Disordered" evidence="2">
    <location>
        <begin position="882"/>
        <end position="979"/>
    </location>
</feature>
<feature type="compositionally biased region" description="Polar residues" evidence="2">
    <location>
        <begin position="1"/>
        <end position="11"/>
    </location>
</feature>
<evidence type="ECO:0000313" key="4">
    <source>
        <dbReference type="EMBL" id="KAK0671527.1"/>
    </source>
</evidence>
<evidence type="ECO:0000313" key="5">
    <source>
        <dbReference type="Proteomes" id="UP001174997"/>
    </source>
</evidence>
<dbReference type="GO" id="GO:0016887">
    <property type="term" value="F:ATP hydrolysis activity"/>
    <property type="evidence" value="ECO:0007669"/>
    <property type="project" value="InterPro"/>
</dbReference>
<sequence length="979" mass="111099">MPSRMPNQLLNQVLRGSESGSDDDGNSHPVVALGDYLRSLEDRIEELESRGAPKPEEKPKAKSTKLVDMSVRFFDKTEQSKIRPAIWNSHIETKGAYCSDDDEQQFIRVLYDKLWIDIPVLPSVPSPEDIDVVEFGVLSSPITEFFGHHMNMPSQELGIDDGKGRLLRFHKPFKHLIRLWDQVKNNLKILEKLFGALENSGQGQTPVSSSRPLGEGLDKEEESNNPPPSPVPPPLWLTDEALPHFRIFVQFVDTYFGDYLCLYKDLRERNRKTVSNHTLIPRYTPQVYRVTSVMGGTRGVGIMYSEGKARHMKKPTTMPQKASDQLPDDPGDSKQPRQQGDKAGPLDPEVISPSRPLSKARGVLRDLIIFCYYLDFNGQEYGCVQDILIFKPFEREINITDLEAYPLTTEKKAELQIRGQRFVDSTRLSHMHYQGFTIGPNRAEIDSPVIVDMKMAFTEDSNAWERTGTDVPRFLSFADSRFLFWRTPNNTDGVSNILGAAACGRPWCGFHPPIRSVTFEDAGRRREAAEGEIRALLDDRDRTRTEKALSPNLLHLLPGSVPGFALRNRKWALLDLTILLDVKRTYSWDNLVLPPGHRRMVQAMVETHATENRHRHLIGMDSVPGKGKGCIILLHGVPGVGKTSTADCVAAHTKKPLYPITCGDVGSTPQEVEWNMEHHFKLAHKWGCVLLLDEADVFLAKRGTQKDDVERNGIVSIFLRILEYYSGILFLTTNRVGSMDDAFRSRLHLSLFYPKLDKDQTIQIFKRNFERVGEINKDRQEHNLPPFKYKTQEEMIIGWVDQNWKKLRWNGRQIRNAFQTVMALAEFKAKPKPSSGTDDQSRCRSPTLTKQQFEIVAKASKQFAKYLKATLGQSDERIAKRDKIRVDVAPEVATSEDDSSEESDSDEDDSDKEDSDDNIKRKGKKTAAKNSKSGKKGKESKEKKKADKKVGSGKKKKVKKSESEDDEDDEDDEDTEDEE</sequence>
<evidence type="ECO:0000256" key="2">
    <source>
        <dbReference type="SAM" id="MobiDB-lite"/>
    </source>
</evidence>
<organism evidence="4 5">
    <name type="scientific">Cercophora samala</name>
    <dbReference type="NCBI Taxonomy" id="330535"/>
    <lineage>
        <taxon>Eukaryota</taxon>
        <taxon>Fungi</taxon>
        <taxon>Dikarya</taxon>
        <taxon>Ascomycota</taxon>
        <taxon>Pezizomycotina</taxon>
        <taxon>Sordariomycetes</taxon>
        <taxon>Sordariomycetidae</taxon>
        <taxon>Sordariales</taxon>
        <taxon>Lasiosphaeriaceae</taxon>
        <taxon>Cercophora</taxon>
    </lineage>
</organism>
<proteinExistence type="predicted"/>
<feature type="region of interest" description="Disordered" evidence="2">
    <location>
        <begin position="199"/>
        <end position="234"/>
    </location>
</feature>
<dbReference type="Proteomes" id="UP001174997">
    <property type="component" value="Unassembled WGS sequence"/>
</dbReference>
<feature type="compositionally biased region" description="Acidic residues" evidence="2">
    <location>
        <begin position="894"/>
        <end position="916"/>
    </location>
</feature>
<dbReference type="GO" id="GO:0005524">
    <property type="term" value="F:ATP binding"/>
    <property type="evidence" value="ECO:0007669"/>
    <property type="project" value="InterPro"/>
</dbReference>
<evidence type="ECO:0000256" key="1">
    <source>
        <dbReference type="SAM" id="Coils"/>
    </source>
</evidence>
<dbReference type="PANTHER" id="PTHR46411:SF2">
    <property type="entry name" value="AAA+ ATPASE DOMAIN-CONTAINING PROTEIN"/>
    <property type="match status" value="1"/>
</dbReference>
<dbReference type="SUPFAM" id="SSF52540">
    <property type="entry name" value="P-loop containing nucleoside triphosphate hydrolases"/>
    <property type="match status" value="1"/>
</dbReference>